<name>D8QCM8_SCHCM</name>
<dbReference type="SUPFAM" id="SSF48208">
    <property type="entry name" value="Six-hairpin glycosidases"/>
    <property type="match status" value="1"/>
</dbReference>
<proteinExistence type="predicted"/>
<reference evidence="1 2" key="1">
    <citation type="journal article" date="2010" name="Nat. Biotechnol.">
        <title>Genome sequence of the model mushroom Schizophyllum commune.</title>
        <authorList>
            <person name="Ohm R.A."/>
            <person name="de Jong J.F."/>
            <person name="Lugones L.G."/>
            <person name="Aerts A."/>
            <person name="Kothe E."/>
            <person name="Stajich J.E."/>
            <person name="de Vries R.P."/>
            <person name="Record E."/>
            <person name="Levasseur A."/>
            <person name="Baker S.E."/>
            <person name="Bartholomew K.A."/>
            <person name="Coutinho P.M."/>
            <person name="Erdmann S."/>
            <person name="Fowler T.J."/>
            <person name="Gathman A.C."/>
            <person name="Lombard V."/>
            <person name="Henrissat B."/>
            <person name="Knabe N."/>
            <person name="Kuees U."/>
            <person name="Lilly W.W."/>
            <person name="Lindquist E."/>
            <person name="Lucas S."/>
            <person name="Magnuson J.K."/>
            <person name="Piumi F."/>
            <person name="Raudaskoski M."/>
            <person name="Salamov A."/>
            <person name="Schmutz J."/>
            <person name="Schwarze F.W.M.R."/>
            <person name="vanKuyk P.A."/>
            <person name="Horton J.S."/>
            <person name="Grigoriev I.V."/>
            <person name="Woesten H.A.B."/>
        </authorList>
    </citation>
    <scope>NUCLEOTIDE SEQUENCE [LARGE SCALE GENOMIC DNA]</scope>
    <source>
        <strain evidence="2">H4-8 / FGSC 9210</strain>
    </source>
</reference>
<organism evidence="2">
    <name type="scientific">Schizophyllum commune (strain H4-8 / FGSC 9210)</name>
    <name type="common">Split gill fungus</name>
    <dbReference type="NCBI Taxonomy" id="578458"/>
    <lineage>
        <taxon>Eukaryota</taxon>
        <taxon>Fungi</taxon>
        <taxon>Dikarya</taxon>
        <taxon>Basidiomycota</taxon>
        <taxon>Agaricomycotina</taxon>
        <taxon>Agaricomycetes</taxon>
        <taxon>Agaricomycetidae</taxon>
        <taxon>Agaricales</taxon>
        <taxon>Schizophyllaceae</taxon>
        <taxon>Schizophyllum</taxon>
    </lineage>
</organism>
<dbReference type="OMA" id="RDAFTIM"/>
<keyword evidence="1" id="KW-0378">Hydrolase</keyword>
<dbReference type="STRING" id="578458.D8QCM8"/>
<dbReference type="HOGENOM" id="CLU_1603686_0_0_1"/>
<protein>
    <submittedName>
        <fullName evidence="1">Glycoside hydrolase family 76 protein</fullName>
    </submittedName>
</protein>
<dbReference type="PANTHER" id="PTHR47791">
    <property type="entry name" value="MEIOTICALLY UP-REGULATED GENE 191 PROTEIN"/>
    <property type="match status" value="1"/>
</dbReference>
<dbReference type="InParanoid" id="D8QCM8"/>
<dbReference type="PANTHER" id="PTHR47791:SF1">
    <property type="entry name" value="ENDO MANNANASE, GH76 FAMILY (EUROFUNG)"/>
    <property type="match status" value="1"/>
</dbReference>
<accession>D8QCM8</accession>
<dbReference type="AlphaFoldDB" id="D8QCM8"/>
<dbReference type="GO" id="GO:0016787">
    <property type="term" value="F:hydrolase activity"/>
    <property type="evidence" value="ECO:0007669"/>
    <property type="project" value="UniProtKB-KW"/>
</dbReference>
<dbReference type="Proteomes" id="UP000007431">
    <property type="component" value="Unassembled WGS sequence"/>
</dbReference>
<keyword evidence="2" id="KW-1185">Reference proteome</keyword>
<gene>
    <name evidence="1" type="ORF">SCHCODRAFT_85778</name>
</gene>
<sequence>MRNSDGLWNDGLTDDCKNNGQTTWIYNQGVIASGLAQLYVATGDASLINEAELTLDATITHKTHNGILKESCDDVANSTCNQDQTMFKGIWMKHLQYYLDAVPGSVSKYANFIGAQESAVVHYATGEGYAIENVWYGGSQGGTTFSAQSQDSGLAAHICAAKYGPC</sequence>
<dbReference type="eggNOG" id="ENOG502QTTU">
    <property type="taxonomic scope" value="Eukaryota"/>
</dbReference>
<evidence type="ECO:0000313" key="1">
    <source>
        <dbReference type="EMBL" id="EFI94554.1"/>
    </source>
</evidence>
<evidence type="ECO:0000313" key="2">
    <source>
        <dbReference type="Proteomes" id="UP000007431"/>
    </source>
</evidence>
<dbReference type="GO" id="GO:0005975">
    <property type="term" value="P:carbohydrate metabolic process"/>
    <property type="evidence" value="ECO:0007669"/>
    <property type="project" value="InterPro"/>
</dbReference>
<dbReference type="InterPro" id="IPR008928">
    <property type="entry name" value="6-hairpin_glycosidase_sf"/>
</dbReference>
<dbReference type="Gene3D" id="1.50.10.20">
    <property type="match status" value="1"/>
</dbReference>
<dbReference type="InterPro" id="IPR005198">
    <property type="entry name" value="Glyco_hydro_76"/>
</dbReference>
<dbReference type="EMBL" id="GL377309">
    <property type="protein sequence ID" value="EFI94554.1"/>
    <property type="molecule type" value="Genomic_DNA"/>
</dbReference>
<dbReference type="InterPro" id="IPR053169">
    <property type="entry name" value="MUG_Protein"/>
</dbReference>
<dbReference type="Pfam" id="PF03663">
    <property type="entry name" value="Glyco_hydro_76"/>
    <property type="match status" value="1"/>
</dbReference>
<dbReference type="VEuPathDB" id="FungiDB:SCHCODRAFT_02635219"/>